<dbReference type="PANTHER" id="PTHR42749:SF1">
    <property type="entry name" value="CELL SHAPE-DETERMINING PROTEIN MREB"/>
    <property type="match status" value="1"/>
</dbReference>
<evidence type="ECO:0000256" key="1">
    <source>
        <dbReference type="ARBA" id="ARBA00022490"/>
    </source>
</evidence>
<evidence type="ECO:0000256" key="5">
    <source>
        <dbReference type="ARBA" id="ARBA00023458"/>
    </source>
</evidence>
<comment type="subunit">
    <text evidence="6">Forms polymers.</text>
</comment>
<comment type="similarity">
    <text evidence="5 6">Belongs to the FtsA/MreB family.</text>
</comment>
<dbReference type="SUPFAM" id="SSF53067">
    <property type="entry name" value="Actin-like ATPase domain"/>
    <property type="match status" value="2"/>
</dbReference>
<dbReference type="InterPro" id="IPR004753">
    <property type="entry name" value="MreB"/>
</dbReference>
<dbReference type="HAMAP" id="MF_02207">
    <property type="entry name" value="MreB"/>
    <property type="match status" value="1"/>
</dbReference>
<keyword evidence="4 6" id="KW-0133">Cell shape</keyword>
<evidence type="ECO:0000313" key="8">
    <source>
        <dbReference type="Proteomes" id="UP000231282"/>
    </source>
</evidence>
<dbReference type="GO" id="GO:0005524">
    <property type="term" value="F:ATP binding"/>
    <property type="evidence" value="ECO:0007669"/>
    <property type="project" value="UniProtKB-KW"/>
</dbReference>
<keyword evidence="1 6" id="KW-0963">Cytoplasm</keyword>
<evidence type="ECO:0000256" key="3">
    <source>
        <dbReference type="ARBA" id="ARBA00022840"/>
    </source>
</evidence>
<comment type="subcellular location">
    <subcellularLocation>
        <location evidence="6">Cytoplasm</location>
    </subcellularLocation>
    <text evidence="6">Membrane-associated.</text>
</comment>
<dbReference type="AlphaFoldDB" id="A0A2H0WR93"/>
<accession>A0A2H0WR93</accession>
<proteinExistence type="inferred from homology"/>
<dbReference type="PRINTS" id="PR01652">
    <property type="entry name" value="SHAPEPROTEIN"/>
</dbReference>
<evidence type="ECO:0000256" key="6">
    <source>
        <dbReference type="HAMAP-Rule" id="MF_02207"/>
    </source>
</evidence>
<keyword evidence="2 6" id="KW-0547">Nucleotide-binding</keyword>
<sequence>MFEQFLGSFFPKLAIDLGTANTLVFQKGQGVIIREPSVVARQKKSGEVLAVGKEAKEMIGKTPEAIEAFYPLRDGVIADFDAARAMISYHIDRAIGKKSKPWNYFFKPLVVIGTPSGATEVERRAVFDAVSEAGAGSCFLVEEPMAAAIGAGLSIERPNGALVCDIGGGTTEIAVISLSGIVLNRSLKLAGYKMDKAVVNFLRLKYSLVVGETTAEEIKTTIGTAVAPKKEKVMVVRGQSLENGLPTTIRITSVEVREAIAPILNQIIGELSEVIEATPPELMGDFLEKGITLCGGVANLPGIDRLFSREIKMPVFVADDPQAAVVLGCGKLLENAKLREKVKVNID</sequence>
<gene>
    <name evidence="6" type="primary">mreB</name>
    <name evidence="7" type="ORF">COT63_01445</name>
</gene>
<reference evidence="8" key="1">
    <citation type="submission" date="2017-09" db="EMBL/GenBank/DDBJ databases">
        <title>Depth-based differentiation of microbial function through sediment-hosted aquifers and enrichment of novel symbionts in the deep terrestrial subsurface.</title>
        <authorList>
            <person name="Probst A.J."/>
            <person name="Ladd B."/>
            <person name="Jarett J.K."/>
            <person name="Geller-Mcgrath D.E."/>
            <person name="Sieber C.M.K."/>
            <person name="Emerson J.B."/>
            <person name="Anantharaman K."/>
            <person name="Thomas B.C."/>
            <person name="Malmstrom R."/>
            <person name="Stieglmeier M."/>
            <person name="Klingl A."/>
            <person name="Woyke T."/>
            <person name="Ryan C.M."/>
            <person name="Banfield J.F."/>
        </authorList>
    </citation>
    <scope>NUCLEOTIDE SEQUENCE [LARGE SCALE GENOMIC DNA]</scope>
</reference>
<feature type="binding site" evidence="6">
    <location>
        <begin position="216"/>
        <end position="219"/>
    </location>
    <ligand>
        <name>ATP</name>
        <dbReference type="ChEBI" id="CHEBI:30616"/>
    </ligand>
</feature>
<dbReference type="InterPro" id="IPR056546">
    <property type="entry name" value="MreB_MamK-like"/>
</dbReference>
<evidence type="ECO:0000313" key="7">
    <source>
        <dbReference type="EMBL" id="PIS15170.1"/>
    </source>
</evidence>
<dbReference type="NCBIfam" id="TIGR00904">
    <property type="entry name" value="mreB"/>
    <property type="match status" value="1"/>
</dbReference>
<comment type="caution">
    <text evidence="7">The sequence shown here is derived from an EMBL/GenBank/DDBJ whole genome shotgun (WGS) entry which is preliminary data.</text>
</comment>
<dbReference type="Proteomes" id="UP000231282">
    <property type="component" value="Unassembled WGS sequence"/>
</dbReference>
<dbReference type="GO" id="GO:0005737">
    <property type="term" value="C:cytoplasm"/>
    <property type="evidence" value="ECO:0007669"/>
    <property type="project" value="UniProtKB-SubCell"/>
</dbReference>
<dbReference type="EMBL" id="PEZH01000024">
    <property type="protein sequence ID" value="PIS15170.1"/>
    <property type="molecule type" value="Genomic_DNA"/>
</dbReference>
<dbReference type="Pfam" id="PF06723">
    <property type="entry name" value="MreB_Mbl"/>
    <property type="match status" value="1"/>
</dbReference>
<feature type="binding site" evidence="6">
    <location>
        <begin position="168"/>
        <end position="170"/>
    </location>
    <ligand>
        <name>ATP</name>
        <dbReference type="ChEBI" id="CHEBI:30616"/>
    </ligand>
</feature>
<keyword evidence="3 6" id="KW-0067">ATP-binding</keyword>
<organism evidence="7 8">
    <name type="scientific">Candidatus Shapirobacteria bacterium CG09_land_8_20_14_0_10_38_17</name>
    <dbReference type="NCBI Taxonomy" id="1974884"/>
    <lineage>
        <taxon>Bacteria</taxon>
        <taxon>Candidatus Shapironibacteriota</taxon>
    </lineage>
</organism>
<protein>
    <recommendedName>
        <fullName evidence="6">Cell shape-determining protein MreB</fullName>
    </recommendedName>
</protein>
<comment type="caution">
    <text evidence="6">Lacks conserved residue(s) required for the propagation of feature annotation.</text>
</comment>
<dbReference type="GO" id="GO:0008360">
    <property type="term" value="P:regulation of cell shape"/>
    <property type="evidence" value="ECO:0007669"/>
    <property type="project" value="UniProtKB-UniRule"/>
</dbReference>
<dbReference type="PANTHER" id="PTHR42749">
    <property type="entry name" value="CELL SHAPE-DETERMINING PROTEIN MREB"/>
    <property type="match status" value="1"/>
</dbReference>
<dbReference type="CDD" id="cd10225">
    <property type="entry name" value="ASKHA_NBD_MreB-like"/>
    <property type="match status" value="1"/>
</dbReference>
<dbReference type="InterPro" id="IPR043129">
    <property type="entry name" value="ATPase_NBD"/>
</dbReference>
<evidence type="ECO:0000256" key="4">
    <source>
        <dbReference type="ARBA" id="ARBA00022960"/>
    </source>
</evidence>
<name>A0A2H0WR93_9BACT</name>
<evidence type="ECO:0000256" key="2">
    <source>
        <dbReference type="ARBA" id="ARBA00022741"/>
    </source>
</evidence>
<dbReference type="Gene3D" id="3.30.420.40">
    <property type="match status" value="2"/>
</dbReference>
<comment type="function">
    <text evidence="6">Forms membrane-associated dynamic filaments that are essential for cell shape determination. Acts by regulating cell wall synthesis and cell elongation, and thus cell shape. A feedback loop between cell geometry and MreB localization may maintain elongated cell shape by targeting cell wall growth to regions of negative cell wall curvature.</text>
</comment>
<dbReference type="GO" id="GO:0000902">
    <property type="term" value="P:cell morphogenesis"/>
    <property type="evidence" value="ECO:0007669"/>
    <property type="project" value="InterPro"/>
</dbReference>
<feature type="binding site" evidence="6">
    <location>
        <begin position="19"/>
        <end position="21"/>
    </location>
    <ligand>
        <name>ATP</name>
        <dbReference type="ChEBI" id="CHEBI:30616"/>
    </ligand>
</feature>
<dbReference type="NCBIfam" id="NF010539">
    <property type="entry name" value="PRK13927.1"/>
    <property type="match status" value="1"/>
</dbReference>